<organism evidence="1">
    <name type="scientific">Arundo donax</name>
    <name type="common">Giant reed</name>
    <name type="synonym">Donax arundinaceus</name>
    <dbReference type="NCBI Taxonomy" id="35708"/>
    <lineage>
        <taxon>Eukaryota</taxon>
        <taxon>Viridiplantae</taxon>
        <taxon>Streptophyta</taxon>
        <taxon>Embryophyta</taxon>
        <taxon>Tracheophyta</taxon>
        <taxon>Spermatophyta</taxon>
        <taxon>Magnoliopsida</taxon>
        <taxon>Liliopsida</taxon>
        <taxon>Poales</taxon>
        <taxon>Poaceae</taxon>
        <taxon>PACMAD clade</taxon>
        <taxon>Arundinoideae</taxon>
        <taxon>Arundineae</taxon>
        <taxon>Arundo</taxon>
    </lineage>
</organism>
<name>A0A0A9LKI3_ARUDO</name>
<reference evidence="1" key="2">
    <citation type="journal article" date="2015" name="Data Brief">
        <title>Shoot transcriptome of the giant reed, Arundo donax.</title>
        <authorList>
            <person name="Barrero R.A."/>
            <person name="Guerrero F.D."/>
            <person name="Moolhuijzen P."/>
            <person name="Goolsby J.A."/>
            <person name="Tidwell J."/>
            <person name="Bellgard S.E."/>
            <person name="Bellgard M.I."/>
        </authorList>
    </citation>
    <scope>NUCLEOTIDE SEQUENCE</scope>
    <source>
        <tissue evidence="1">Shoot tissue taken approximately 20 cm above the soil surface</tissue>
    </source>
</reference>
<proteinExistence type="predicted"/>
<dbReference type="AlphaFoldDB" id="A0A0A9LKI3"/>
<evidence type="ECO:0000313" key="1">
    <source>
        <dbReference type="EMBL" id="JAD21554.1"/>
    </source>
</evidence>
<protein>
    <submittedName>
        <fullName evidence="1">Uncharacterized protein</fullName>
    </submittedName>
</protein>
<sequence length="42" mass="4690">MQLLPIVSIVVYYKINRTLQCAEIIFKTISHLLQTNAADGIG</sequence>
<reference evidence="1" key="1">
    <citation type="submission" date="2014-09" db="EMBL/GenBank/DDBJ databases">
        <authorList>
            <person name="Magalhaes I.L.F."/>
            <person name="Oliveira U."/>
            <person name="Santos F.R."/>
            <person name="Vidigal T.H.D.A."/>
            <person name="Brescovit A.D."/>
            <person name="Santos A.J."/>
        </authorList>
    </citation>
    <scope>NUCLEOTIDE SEQUENCE</scope>
    <source>
        <tissue evidence="1">Shoot tissue taken approximately 20 cm above the soil surface</tissue>
    </source>
</reference>
<dbReference type="EMBL" id="GBRH01276341">
    <property type="protein sequence ID" value="JAD21554.1"/>
    <property type="molecule type" value="Transcribed_RNA"/>
</dbReference>
<accession>A0A0A9LKI3</accession>